<dbReference type="SUPFAM" id="SSF55729">
    <property type="entry name" value="Acyl-CoA N-acyltransferases (Nat)"/>
    <property type="match status" value="1"/>
</dbReference>
<dbReference type="EMBL" id="CAFBLI010000072">
    <property type="protein sequence ID" value="CAB4871127.1"/>
    <property type="molecule type" value="Genomic_DNA"/>
</dbReference>
<gene>
    <name evidence="2" type="ORF">UFOPK3306_00943</name>
</gene>
<dbReference type="AlphaFoldDB" id="A0A6J7DKF3"/>
<evidence type="ECO:0000259" key="1">
    <source>
        <dbReference type="PROSITE" id="PS51186"/>
    </source>
</evidence>
<feature type="domain" description="N-acetyltransferase" evidence="1">
    <location>
        <begin position="1"/>
        <end position="169"/>
    </location>
</feature>
<reference evidence="2" key="1">
    <citation type="submission" date="2020-05" db="EMBL/GenBank/DDBJ databases">
        <authorList>
            <person name="Chiriac C."/>
            <person name="Salcher M."/>
            <person name="Ghai R."/>
            <person name="Kavagutti S V."/>
        </authorList>
    </citation>
    <scope>NUCLEOTIDE SEQUENCE</scope>
</reference>
<accession>A0A6J7DKF3</accession>
<dbReference type="PROSITE" id="PS51186">
    <property type="entry name" value="GNAT"/>
    <property type="match status" value="1"/>
</dbReference>
<dbReference type="CDD" id="cd04301">
    <property type="entry name" value="NAT_SF"/>
    <property type="match status" value="1"/>
</dbReference>
<protein>
    <submittedName>
        <fullName evidence="2">Unannotated protein</fullName>
    </submittedName>
</protein>
<evidence type="ECO:0000313" key="2">
    <source>
        <dbReference type="EMBL" id="CAB4871127.1"/>
    </source>
</evidence>
<organism evidence="2">
    <name type="scientific">freshwater metagenome</name>
    <dbReference type="NCBI Taxonomy" id="449393"/>
    <lineage>
        <taxon>unclassified sequences</taxon>
        <taxon>metagenomes</taxon>
        <taxon>ecological metagenomes</taxon>
    </lineage>
</organism>
<dbReference type="InterPro" id="IPR016181">
    <property type="entry name" value="Acyl_CoA_acyltransferase"/>
</dbReference>
<dbReference type="PANTHER" id="PTHR39173">
    <property type="entry name" value="ACETYLTRANSFERASE"/>
    <property type="match status" value="1"/>
</dbReference>
<dbReference type="Gene3D" id="3.40.630.30">
    <property type="match status" value="1"/>
</dbReference>
<name>A0A6J7DKF3_9ZZZZ</name>
<proteinExistence type="predicted"/>
<sequence>MRLRPLSLADEKQALEGHAELATENWEYLLGYTKNLPWAEYVEAVHDESLGRNLKEGRVPATFLMAESEGILVGRASIRHELNDFLFNYGGHIGYGVRPSYRRQGFATDILRQSLTYLHGLGVSEVLITCDEDNVGSAKVIESQGGILENTVEFEGILKRRYWISRVIL</sequence>
<dbReference type="GO" id="GO:0016747">
    <property type="term" value="F:acyltransferase activity, transferring groups other than amino-acyl groups"/>
    <property type="evidence" value="ECO:0007669"/>
    <property type="project" value="InterPro"/>
</dbReference>
<dbReference type="InterPro" id="IPR000182">
    <property type="entry name" value="GNAT_dom"/>
</dbReference>
<dbReference type="PANTHER" id="PTHR39173:SF1">
    <property type="entry name" value="ACETYLTRANSFERASE"/>
    <property type="match status" value="1"/>
</dbReference>
<dbReference type="Pfam" id="PF13302">
    <property type="entry name" value="Acetyltransf_3"/>
    <property type="match status" value="1"/>
</dbReference>